<sequence length="63" mass="7041">MVIAVGAEQNDDGNAIKHEGTKENQKAAGRDIQERRQWIQEKKGYRRGDDVTNTIDPESDLSG</sequence>
<dbReference type="RefSeq" id="WP_121940493.1">
    <property type="nucleotide sequence ID" value="NZ_REFR01000017.1"/>
</dbReference>
<dbReference type="AlphaFoldDB" id="A0A3M0C1J0"/>
<protein>
    <submittedName>
        <fullName evidence="2">Uncharacterized protein</fullName>
    </submittedName>
</protein>
<evidence type="ECO:0000313" key="3">
    <source>
        <dbReference type="Proteomes" id="UP000271227"/>
    </source>
</evidence>
<feature type="compositionally biased region" description="Polar residues" evidence="1">
    <location>
        <begin position="51"/>
        <end position="63"/>
    </location>
</feature>
<dbReference type="InParanoid" id="A0A3M0C1J0"/>
<evidence type="ECO:0000256" key="1">
    <source>
        <dbReference type="SAM" id="MobiDB-lite"/>
    </source>
</evidence>
<dbReference type="Proteomes" id="UP000271227">
    <property type="component" value="Unassembled WGS sequence"/>
</dbReference>
<gene>
    <name evidence="2" type="ORF">BXY39_3874</name>
</gene>
<proteinExistence type="predicted"/>
<dbReference type="EMBL" id="REFR01000017">
    <property type="protein sequence ID" value="RMB00686.1"/>
    <property type="molecule type" value="Genomic_DNA"/>
</dbReference>
<comment type="caution">
    <text evidence="2">The sequence shown here is derived from an EMBL/GenBank/DDBJ whole genome shotgun (WGS) entry which is preliminary data.</text>
</comment>
<organism evidence="2 3">
    <name type="scientific">Eilatimonas milleporae</name>
    <dbReference type="NCBI Taxonomy" id="911205"/>
    <lineage>
        <taxon>Bacteria</taxon>
        <taxon>Pseudomonadati</taxon>
        <taxon>Pseudomonadota</taxon>
        <taxon>Alphaproteobacteria</taxon>
        <taxon>Kordiimonadales</taxon>
        <taxon>Kordiimonadaceae</taxon>
        <taxon>Eilatimonas</taxon>
    </lineage>
</organism>
<feature type="compositionally biased region" description="Basic and acidic residues" evidence="1">
    <location>
        <begin position="14"/>
        <end position="50"/>
    </location>
</feature>
<accession>A0A3M0C1J0</accession>
<name>A0A3M0C1J0_9PROT</name>
<keyword evidence="3" id="KW-1185">Reference proteome</keyword>
<evidence type="ECO:0000313" key="2">
    <source>
        <dbReference type="EMBL" id="RMB00686.1"/>
    </source>
</evidence>
<reference evidence="2 3" key="1">
    <citation type="submission" date="2018-10" db="EMBL/GenBank/DDBJ databases">
        <title>Genomic Encyclopedia of Archaeal and Bacterial Type Strains, Phase II (KMG-II): from individual species to whole genera.</title>
        <authorList>
            <person name="Goeker M."/>
        </authorList>
    </citation>
    <scope>NUCLEOTIDE SEQUENCE [LARGE SCALE GENOMIC DNA]</scope>
    <source>
        <strain evidence="2 3">DSM 25217</strain>
    </source>
</reference>
<feature type="region of interest" description="Disordered" evidence="1">
    <location>
        <begin position="1"/>
        <end position="63"/>
    </location>
</feature>